<evidence type="ECO:0000313" key="4">
    <source>
        <dbReference type="EMBL" id="MEQ2440507.1"/>
    </source>
</evidence>
<proteinExistence type="predicted"/>
<dbReference type="CDD" id="cd04301">
    <property type="entry name" value="NAT_SF"/>
    <property type="match status" value="1"/>
</dbReference>
<evidence type="ECO:0000313" key="5">
    <source>
        <dbReference type="Proteomes" id="UP001489509"/>
    </source>
</evidence>
<dbReference type="PANTHER" id="PTHR43420">
    <property type="entry name" value="ACETYLTRANSFERASE"/>
    <property type="match status" value="1"/>
</dbReference>
<dbReference type="RefSeq" id="WP_349219112.1">
    <property type="nucleotide sequence ID" value="NZ_JBBMFD010000008.1"/>
</dbReference>
<keyword evidence="2 4" id="KW-0012">Acyltransferase</keyword>
<accession>A0ABV1E1L4</accession>
<dbReference type="PANTHER" id="PTHR43420:SF3">
    <property type="entry name" value="N-ACETYLTRANSFERASE DOMAIN-CONTAINING PROTEIN"/>
    <property type="match status" value="1"/>
</dbReference>
<evidence type="ECO:0000259" key="3">
    <source>
        <dbReference type="PROSITE" id="PS51186"/>
    </source>
</evidence>
<name>A0ABV1E1L4_9FIRM</name>
<dbReference type="EMBL" id="JBBMFD010000008">
    <property type="protein sequence ID" value="MEQ2440507.1"/>
    <property type="molecule type" value="Genomic_DNA"/>
</dbReference>
<evidence type="ECO:0000256" key="1">
    <source>
        <dbReference type="ARBA" id="ARBA00022679"/>
    </source>
</evidence>
<comment type="caution">
    <text evidence="4">The sequence shown here is derived from an EMBL/GenBank/DDBJ whole genome shotgun (WGS) entry which is preliminary data.</text>
</comment>
<dbReference type="GO" id="GO:0016746">
    <property type="term" value="F:acyltransferase activity"/>
    <property type="evidence" value="ECO:0007669"/>
    <property type="project" value="UniProtKB-KW"/>
</dbReference>
<dbReference type="Pfam" id="PF13508">
    <property type="entry name" value="Acetyltransf_7"/>
    <property type="match status" value="1"/>
</dbReference>
<dbReference type="PROSITE" id="PS51186">
    <property type="entry name" value="GNAT"/>
    <property type="match status" value="1"/>
</dbReference>
<dbReference type="InterPro" id="IPR050680">
    <property type="entry name" value="YpeA/RimI_acetyltransf"/>
</dbReference>
<feature type="domain" description="N-acetyltransferase" evidence="3">
    <location>
        <begin position="122"/>
        <end position="267"/>
    </location>
</feature>
<organism evidence="4 5">
    <name type="scientific">Solibaculum intestinale</name>
    <dbReference type="NCBI Taxonomy" id="3133165"/>
    <lineage>
        <taxon>Bacteria</taxon>
        <taxon>Bacillati</taxon>
        <taxon>Bacillota</taxon>
        <taxon>Clostridia</taxon>
        <taxon>Eubacteriales</taxon>
        <taxon>Oscillospiraceae</taxon>
        <taxon>Solibaculum</taxon>
    </lineage>
</organism>
<dbReference type="Gene3D" id="3.40.630.30">
    <property type="match status" value="1"/>
</dbReference>
<gene>
    <name evidence="4" type="ORF">WMO26_06685</name>
</gene>
<evidence type="ECO:0000256" key="2">
    <source>
        <dbReference type="ARBA" id="ARBA00023315"/>
    </source>
</evidence>
<dbReference type="InterPro" id="IPR016181">
    <property type="entry name" value="Acyl_CoA_acyltransferase"/>
</dbReference>
<protein>
    <submittedName>
        <fullName evidence="4">GNAT family N-acetyltransferase</fullName>
        <ecNumber evidence="4">2.3.1.-</ecNumber>
    </submittedName>
</protein>
<dbReference type="Proteomes" id="UP001489509">
    <property type="component" value="Unassembled WGS sequence"/>
</dbReference>
<dbReference type="InterPro" id="IPR000182">
    <property type="entry name" value="GNAT_dom"/>
</dbReference>
<sequence length="267" mass="29147">MIRHIEDAESLETLAFLQEDPLFPRLAVNAAAYGLSSLFFDLWVQQTEKEPVAVMGRLDGQMTLVARDGFDAGELALFLQAAGFETLLCKCAAARRLPFFRAQTAVLLRRKKQVFPAETGLALDWAPSPRTLYALLKTCTGASIRLPPFDGWYVDVSHKLRRGLIRAVTACEGGGPVGCAMTAGESEGQALLCAVAVVPEYRGRGYGRALVDAMSETLQKAGKQVFLLRDASENEAFYRSLGFEPLEEYAFLRPAGKGEADGQQTAF</sequence>
<keyword evidence="1 4" id="KW-0808">Transferase</keyword>
<keyword evidence="5" id="KW-1185">Reference proteome</keyword>
<reference evidence="4 5" key="1">
    <citation type="submission" date="2024-03" db="EMBL/GenBank/DDBJ databases">
        <title>Human intestinal bacterial collection.</title>
        <authorList>
            <person name="Pauvert C."/>
            <person name="Hitch T.C.A."/>
            <person name="Clavel T."/>
        </authorList>
    </citation>
    <scope>NUCLEOTIDE SEQUENCE [LARGE SCALE GENOMIC DNA]</scope>
    <source>
        <strain evidence="4 5">CLA-JM-H44</strain>
    </source>
</reference>
<dbReference type="SUPFAM" id="SSF55729">
    <property type="entry name" value="Acyl-CoA N-acyltransferases (Nat)"/>
    <property type="match status" value="1"/>
</dbReference>
<dbReference type="EC" id="2.3.1.-" evidence="4"/>